<evidence type="ECO:0000256" key="1">
    <source>
        <dbReference type="ARBA" id="ARBA00004186"/>
    </source>
</evidence>
<evidence type="ECO:0000256" key="4">
    <source>
        <dbReference type="ARBA" id="ARBA00022701"/>
    </source>
</evidence>
<dbReference type="InterPro" id="IPR011989">
    <property type="entry name" value="ARM-like"/>
</dbReference>
<proteinExistence type="inferred from homology"/>
<evidence type="ECO:0000256" key="6">
    <source>
        <dbReference type="SAM" id="MobiDB-lite"/>
    </source>
</evidence>
<keyword evidence="5" id="KW-0131">Cell cycle</keyword>
<comment type="subcellular location">
    <subcellularLocation>
        <location evidence="1">Cytoplasm</location>
        <location evidence="1">Cytoskeleton</location>
        <location evidence="1">Spindle</location>
    </subcellularLocation>
</comment>
<feature type="compositionally biased region" description="Pro residues" evidence="6">
    <location>
        <begin position="679"/>
        <end position="688"/>
    </location>
</feature>
<reference evidence="8 9" key="1">
    <citation type="submission" date="2018-02" db="EMBL/GenBank/DDBJ databases">
        <title>Genome sequence of the basidiomycete white-rot fungus Phlebia centrifuga.</title>
        <authorList>
            <person name="Granchi Z."/>
            <person name="Peng M."/>
            <person name="de Vries R.P."/>
            <person name="Hilden K."/>
            <person name="Makela M.R."/>
            <person name="Grigoriev I."/>
            <person name="Riley R."/>
        </authorList>
    </citation>
    <scope>NUCLEOTIDE SEQUENCE [LARGE SCALE GENOMIC DNA]</scope>
    <source>
        <strain evidence="8 9">FBCC195</strain>
    </source>
</reference>
<feature type="compositionally biased region" description="Low complexity" evidence="6">
    <location>
        <begin position="552"/>
        <end position="566"/>
    </location>
</feature>
<dbReference type="Proteomes" id="UP000186601">
    <property type="component" value="Unassembled WGS sequence"/>
</dbReference>
<dbReference type="GO" id="GO:1990023">
    <property type="term" value="C:mitotic spindle midzone"/>
    <property type="evidence" value="ECO:0007669"/>
    <property type="project" value="TreeGrafter"/>
</dbReference>
<gene>
    <name evidence="8" type="ORF">PHLCEN_2v9804</name>
</gene>
<dbReference type="OrthoDB" id="46159at2759"/>
<dbReference type="GO" id="GO:0005876">
    <property type="term" value="C:spindle microtubule"/>
    <property type="evidence" value="ECO:0007669"/>
    <property type="project" value="TreeGrafter"/>
</dbReference>
<keyword evidence="3" id="KW-0132">Cell division</keyword>
<feature type="compositionally biased region" description="Acidic residues" evidence="6">
    <location>
        <begin position="786"/>
        <end position="795"/>
    </location>
</feature>
<dbReference type="GO" id="GO:0008017">
    <property type="term" value="F:microtubule binding"/>
    <property type="evidence" value="ECO:0007669"/>
    <property type="project" value="TreeGrafter"/>
</dbReference>
<dbReference type="SUPFAM" id="SSF48371">
    <property type="entry name" value="ARM repeat"/>
    <property type="match status" value="1"/>
</dbReference>
<dbReference type="GO" id="GO:0051301">
    <property type="term" value="P:cell division"/>
    <property type="evidence" value="ECO:0007669"/>
    <property type="project" value="UniProtKB-KW"/>
</dbReference>
<evidence type="ECO:0000313" key="8">
    <source>
        <dbReference type="EMBL" id="PSR74507.1"/>
    </source>
</evidence>
<feature type="compositionally biased region" description="Basic and acidic residues" evidence="6">
    <location>
        <begin position="302"/>
        <end position="313"/>
    </location>
</feature>
<feature type="compositionally biased region" description="Acidic residues" evidence="6">
    <location>
        <begin position="689"/>
        <end position="706"/>
    </location>
</feature>
<organism evidence="8 9">
    <name type="scientific">Hermanssonia centrifuga</name>
    <dbReference type="NCBI Taxonomy" id="98765"/>
    <lineage>
        <taxon>Eukaryota</taxon>
        <taxon>Fungi</taxon>
        <taxon>Dikarya</taxon>
        <taxon>Basidiomycota</taxon>
        <taxon>Agaricomycotina</taxon>
        <taxon>Agaricomycetes</taxon>
        <taxon>Polyporales</taxon>
        <taxon>Meruliaceae</taxon>
        <taxon>Hermanssonia</taxon>
    </lineage>
</organism>
<comment type="caution">
    <text evidence="8">The sequence shown here is derived from an EMBL/GenBank/DDBJ whole genome shotgun (WGS) entry which is preliminary data.</text>
</comment>
<evidence type="ECO:0000313" key="9">
    <source>
        <dbReference type="Proteomes" id="UP000186601"/>
    </source>
</evidence>
<dbReference type="InterPro" id="IPR024395">
    <property type="entry name" value="CLASP_N_dom"/>
</dbReference>
<keyword evidence="9" id="KW-1185">Reference proteome</keyword>
<feature type="compositionally biased region" description="Polar residues" evidence="6">
    <location>
        <begin position="594"/>
        <end position="606"/>
    </location>
</feature>
<dbReference type="GO" id="GO:0090307">
    <property type="term" value="P:mitotic spindle assembly"/>
    <property type="evidence" value="ECO:0007669"/>
    <property type="project" value="TreeGrafter"/>
</dbReference>
<dbReference type="PANTHER" id="PTHR21567:SF60">
    <property type="entry name" value="CLASP N-TERMINAL DOMAIN-CONTAINING PROTEIN"/>
    <property type="match status" value="1"/>
</dbReference>
<comment type="similarity">
    <text evidence="2">Belongs to the CLASP family.</text>
</comment>
<accession>A0A2R6NPR7</accession>
<evidence type="ECO:0000259" key="7">
    <source>
        <dbReference type="Pfam" id="PF12348"/>
    </source>
</evidence>
<evidence type="ECO:0000256" key="3">
    <source>
        <dbReference type="ARBA" id="ARBA00022618"/>
    </source>
</evidence>
<feature type="compositionally biased region" description="Basic and acidic residues" evidence="6">
    <location>
        <begin position="502"/>
        <end position="511"/>
    </location>
</feature>
<protein>
    <recommendedName>
        <fullName evidence="7">CLASP N-terminal domain-containing protein</fullName>
    </recommendedName>
</protein>
<dbReference type="Pfam" id="PF12348">
    <property type="entry name" value="CLASP_N"/>
    <property type="match status" value="1"/>
</dbReference>
<dbReference type="PANTHER" id="PTHR21567">
    <property type="entry name" value="CLASP"/>
    <property type="match status" value="1"/>
</dbReference>
<keyword evidence="5" id="KW-0498">Mitosis</keyword>
<evidence type="ECO:0000256" key="2">
    <source>
        <dbReference type="ARBA" id="ARBA00009549"/>
    </source>
</evidence>
<dbReference type="Gene3D" id="1.25.10.10">
    <property type="entry name" value="Leucine-rich Repeat Variant"/>
    <property type="match status" value="1"/>
</dbReference>
<dbReference type="InterPro" id="IPR016024">
    <property type="entry name" value="ARM-type_fold"/>
</dbReference>
<dbReference type="GO" id="GO:0005881">
    <property type="term" value="C:cytoplasmic microtubule"/>
    <property type="evidence" value="ECO:0007669"/>
    <property type="project" value="TreeGrafter"/>
</dbReference>
<evidence type="ECO:0000256" key="5">
    <source>
        <dbReference type="ARBA" id="ARBA00022776"/>
    </source>
</evidence>
<dbReference type="EMBL" id="MLYV02000983">
    <property type="protein sequence ID" value="PSR74507.1"/>
    <property type="molecule type" value="Genomic_DNA"/>
</dbReference>
<feature type="region of interest" description="Disordered" evidence="6">
    <location>
        <begin position="242"/>
        <end position="327"/>
    </location>
</feature>
<dbReference type="GO" id="GO:0005815">
    <property type="term" value="C:microtubule organizing center"/>
    <property type="evidence" value="ECO:0007669"/>
    <property type="project" value="TreeGrafter"/>
</dbReference>
<sequence length="822" mass="87915">MPKQTPETRLSPTTFDRELRPIRDALALTESEDSWEKIANAIQKLVLLTHRGASDISQEFTAALRSLSQPLNSAAVSERTRLSGAAIDLIGAAASELGNLFEPLLPLFFPTLILLCTRTNKVFINRARTCIITIIEATQSPSILTYLSQSAKDKSVSLRLVAAEAALACLNSFNPPNLQKESRAREIEALIKCAGTDPNADVRKLGRKIYEAYTILLPHRVESFTAPLTPTIRKYLNIASRAPAHAQSNPPSRPASSQSTRSALATSSSSSTFAPSSSRGSSKAVTGNDPRRPLSTEPGNQKSRDAADLDAIMRPKPPPMRPRTVSTVDHARSQAIRILPSSASMPPPDLVPSRLLRAHTTDVATLPHARTLSTEAIDNAALRMQRPKLGPQRPLTAQGLYQEPATASSSSRLDDSDNPLYKRSGGGARRVLRPADSGPGQEEHPKSDPGLSSKAKVPIRPESACDVPADLSTPKPSLSAPAAREANPVPRRAVTTSSSQEQGKDKADPRKLKAPIHTQARQPQPPAPTSNKPPQSHRDDSSVTVATRKRTVSTIVSSTTSTGTSRRTAEPAAAGGVTRPTASQLARIKAGPAASSQQRAVNTGNSKAKAAQGRAIPIAKGNSGGKKVLTKGSDPAPKNERRKALVVTRPETPLMETEDEDEDEGDVVEEDVAVVPVEIPLPPSPIPDEQPETEPENEEPQTDDELSTAGISEDGQPPHSEDVSPTDSAEEPLSPPLALVIDPATPTPKASLGLAHYAMAVEQTPISALVDTIHRGFLFTPSQTSFDEDDEDEEGSPDRTFRMDADSQALRIAPLSWGRRKS</sequence>
<dbReference type="STRING" id="98765.A0A2R6NPR7"/>
<feature type="region of interest" description="Disordered" evidence="6">
    <location>
        <begin position="385"/>
        <end position="747"/>
    </location>
</feature>
<dbReference type="AlphaFoldDB" id="A0A2R6NPR7"/>
<feature type="region of interest" description="Disordered" evidence="6">
    <location>
        <begin position="781"/>
        <end position="800"/>
    </location>
</feature>
<keyword evidence="4" id="KW-0493">Microtubule</keyword>
<feature type="domain" description="CLASP N-terminal" evidence="7">
    <location>
        <begin position="16"/>
        <end position="236"/>
    </location>
</feature>
<feature type="compositionally biased region" description="Low complexity" evidence="6">
    <location>
        <begin position="255"/>
        <end position="282"/>
    </location>
</feature>
<feature type="compositionally biased region" description="Acidic residues" evidence="6">
    <location>
        <begin position="656"/>
        <end position="672"/>
    </location>
</feature>
<name>A0A2R6NPR7_9APHY</name>